<keyword evidence="5 7" id="KW-1133">Transmembrane helix</keyword>
<comment type="caution">
    <text evidence="9">The sequence shown here is derived from an EMBL/GenBank/DDBJ whole genome shotgun (WGS) entry which is preliminary data.</text>
</comment>
<evidence type="ECO:0000256" key="7">
    <source>
        <dbReference type="RuleBase" id="RU363032"/>
    </source>
</evidence>
<dbReference type="GO" id="GO:0005275">
    <property type="term" value="F:amine transmembrane transporter activity"/>
    <property type="evidence" value="ECO:0007669"/>
    <property type="project" value="TreeGrafter"/>
</dbReference>
<dbReference type="RefSeq" id="WP_134174095.1">
    <property type="nucleotide sequence ID" value="NZ_SODI01000001.1"/>
</dbReference>
<evidence type="ECO:0000256" key="8">
    <source>
        <dbReference type="SAM" id="MobiDB-lite"/>
    </source>
</evidence>
<feature type="transmembrane region" description="Helical" evidence="7">
    <location>
        <begin position="245"/>
        <end position="264"/>
    </location>
</feature>
<evidence type="ECO:0000256" key="5">
    <source>
        <dbReference type="ARBA" id="ARBA00022989"/>
    </source>
</evidence>
<comment type="similarity">
    <text evidence="7">Belongs to the binding-protein-dependent transport system permease family.</text>
</comment>
<keyword evidence="6 7" id="KW-0472">Membrane</keyword>
<dbReference type="GO" id="GO:0015871">
    <property type="term" value="P:choline transport"/>
    <property type="evidence" value="ECO:0007669"/>
    <property type="project" value="TreeGrafter"/>
</dbReference>
<dbReference type="Gene3D" id="1.10.3720.10">
    <property type="entry name" value="MetI-like"/>
    <property type="match status" value="1"/>
</dbReference>
<evidence type="ECO:0000313" key="9">
    <source>
        <dbReference type="EMBL" id="TFD78586.1"/>
    </source>
</evidence>
<dbReference type="AlphaFoldDB" id="A0A4Y8KQ99"/>
<reference evidence="9 10" key="1">
    <citation type="submission" date="2019-03" db="EMBL/GenBank/DDBJ databases">
        <title>Genomics of glacier-inhabiting Cryobacterium strains.</title>
        <authorList>
            <person name="Liu Q."/>
            <person name="Xin Y.-H."/>
        </authorList>
    </citation>
    <scope>NUCLEOTIDE SEQUENCE [LARGE SCALE GENOMIC DNA]</scope>
    <source>
        <strain evidence="9 10">CGMCC 1.4292</strain>
    </source>
</reference>
<dbReference type="PANTHER" id="PTHR47737:SF1">
    <property type="entry name" value="GLYCINE BETAINE_PROLINE BETAINE TRANSPORT SYSTEM PERMEASE PROTEIN PROW"/>
    <property type="match status" value="1"/>
</dbReference>
<feature type="transmembrane region" description="Helical" evidence="7">
    <location>
        <begin position="215"/>
        <end position="239"/>
    </location>
</feature>
<dbReference type="GO" id="GO:0031460">
    <property type="term" value="P:glycine betaine transport"/>
    <property type="evidence" value="ECO:0007669"/>
    <property type="project" value="TreeGrafter"/>
</dbReference>
<evidence type="ECO:0000256" key="2">
    <source>
        <dbReference type="ARBA" id="ARBA00022448"/>
    </source>
</evidence>
<feature type="region of interest" description="Disordered" evidence="8">
    <location>
        <begin position="289"/>
        <end position="320"/>
    </location>
</feature>
<organism evidence="9 10">
    <name type="scientific">Cryobacterium psychrophilum</name>
    <dbReference type="NCBI Taxonomy" id="41988"/>
    <lineage>
        <taxon>Bacteria</taxon>
        <taxon>Bacillati</taxon>
        <taxon>Actinomycetota</taxon>
        <taxon>Actinomycetes</taxon>
        <taxon>Micrococcales</taxon>
        <taxon>Microbacteriaceae</taxon>
        <taxon>Cryobacterium</taxon>
    </lineage>
</organism>
<dbReference type="InterPro" id="IPR035906">
    <property type="entry name" value="MetI-like_sf"/>
</dbReference>
<comment type="subcellular location">
    <subcellularLocation>
        <location evidence="7">Cell membrane</location>
        <topology evidence="7">Multi-pass membrane protein</topology>
    </subcellularLocation>
    <subcellularLocation>
        <location evidence="1">Membrane</location>
        <topology evidence="1">Multi-pass membrane protein</topology>
    </subcellularLocation>
</comment>
<feature type="transmembrane region" description="Helical" evidence="7">
    <location>
        <begin position="69"/>
        <end position="86"/>
    </location>
</feature>
<dbReference type="SUPFAM" id="SSF161098">
    <property type="entry name" value="MetI-like"/>
    <property type="match status" value="1"/>
</dbReference>
<sequence>MNDFRIPLGTWVEGFVDWVTNTFGLLFDIIRAVFKGAFEGVDFLLVSPPFWVIIVLAAALAYATRGWKFAVGTVVGLTLILGVDQWENAMDTLALVLVASVIAIAISVPLGILAAKSSAASAAIRPVLDFMQTMPAFVYLIPALILFRIGVVPGIVATIIFAMAPGVRLTELGIRGVDHEVVEAGQAFGASPSRILRQIQLPLAMPTIMAGINQVIMLSLSMVVIAGMVGAGGLGAQVVAALNRIDVALGFEAGLAVVILAIYLDRLTAALGKGGTPLGHYLTARKRRRQTAAAATEKAQDQQDQQDQQAPQLAGTTARA</sequence>
<feature type="transmembrane region" description="Helical" evidence="7">
    <location>
        <begin position="93"/>
        <end position="116"/>
    </location>
</feature>
<accession>A0A4Y8KQ99</accession>
<proteinExistence type="inferred from homology"/>
<dbReference type="InterPro" id="IPR000515">
    <property type="entry name" value="MetI-like"/>
</dbReference>
<dbReference type="OrthoDB" id="9815258at2"/>
<keyword evidence="4 7" id="KW-0812">Transmembrane</keyword>
<keyword evidence="2 7" id="KW-0813">Transport</keyword>
<name>A0A4Y8KQ99_9MICO</name>
<dbReference type="EMBL" id="SOHQ01000028">
    <property type="protein sequence ID" value="TFD78586.1"/>
    <property type="molecule type" value="Genomic_DNA"/>
</dbReference>
<gene>
    <name evidence="9" type="ORF">E3T53_10425</name>
</gene>
<feature type="compositionally biased region" description="Low complexity" evidence="8">
    <location>
        <begin position="291"/>
        <end position="310"/>
    </location>
</feature>
<dbReference type="GO" id="GO:0015226">
    <property type="term" value="F:carnitine transmembrane transporter activity"/>
    <property type="evidence" value="ECO:0007669"/>
    <property type="project" value="TreeGrafter"/>
</dbReference>
<dbReference type="FunFam" id="1.10.3720.10:FF:000001">
    <property type="entry name" value="Glycine betaine ABC transporter, permease"/>
    <property type="match status" value="1"/>
</dbReference>
<dbReference type="PROSITE" id="PS50928">
    <property type="entry name" value="ABC_TM1"/>
    <property type="match status" value="1"/>
</dbReference>
<keyword evidence="10" id="KW-1185">Reference proteome</keyword>
<evidence type="ECO:0000256" key="3">
    <source>
        <dbReference type="ARBA" id="ARBA00022475"/>
    </source>
</evidence>
<keyword evidence="3" id="KW-1003">Cell membrane</keyword>
<dbReference type="Proteomes" id="UP000298218">
    <property type="component" value="Unassembled WGS sequence"/>
</dbReference>
<evidence type="ECO:0000256" key="1">
    <source>
        <dbReference type="ARBA" id="ARBA00004141"/>
    </source>
</evidence>
<evidence type="ECO:0000256" key="4">
    <source>
        <dbReference type="ARBA" id="ARBA00022692"/>
    </source>
</evidence>
<feature type="transmembrane region" description="Helical" evidence="7">
    <location>
        <begin position="15"/>
        <end position="34"/>
    </location>
</feature>
<feature type="transmembrane region" description="Helical" evidence="7">
    <location>
        <begin position="136"/>
        <end position="162"/>
    </location>
</feature>
<dbReference type="CDD" id="cd06261">
    <property type="entry name" value="TM_PBP2"/>
    <property type="match status" value="1"/>
</dbReference>
<protein>
    <submittedName>
        <fullName evidence="9">Proline/glycine betaine ABC transporter permease</fullName>
    </submittedName>
</protein>
<feature type="transmembrane region" description="Helical" evidence="7">
    <location>
        <begin position="41"/>
        <end position="63"/>
    </location>
</feature>
<dbReference type="PANTHER" id="PTHR47737">
    <property type="entry name" value="GLYCINE BETAINE/PROLINE BETAINE TRANSPORT SYSTEM PERMEASE PROTEIN PROW"/>
    <property type="match status" value="1"/>
</dbReference>
<dbReference type="GO" id="GO:0043190">
    <property type="term" value="C:ATP-binding cassette (ABC) transporter complex"/>
    <property type="evidence" value="ECO:0007669"/>
    <property type="project" value="TreeGrafter"/>
</dbReference>
<evidence type="ECO:0000256" key="6">
    <source>
        <dbReference type="ARBA" id="ARBA00023136"/>
    </source>
</evidence>
<evidence type="ECO:0000313" key="10">
    <source>
        <dbReference type="Proteomes" id="UP000298218"/>
    </source>
</evidence>
<dbReference type="Pfam" id="PF00528">
    <property type="entry name" value="BPD_transp_1"/>
    <property type="match status" value="1"/>
</dbReference>